<keyword evidence="4 9" id="KW-0813">Transport</keyword>
<dbReference type="KEGG" id="pco:PHACADRAFT_264433"/>
<dbReference type="Gene3D" id="2.60.40.1230">
    <property type="match status" value="1"/>
</dbReference>
<keyword evidence="8 9" id="KW-0968">Cytoplasmic vesicle</keyword>
<dbReference type="SUPFAM" id="SSF49348">
    <property type="entry name" value="Clathrin adaptor appendage domain"/>
    <property type="match status" value="1"/>
</dbReference>
<name>K5UK52_PHACS</name>
<sequence>MSRDLANEIEKLLGSSNTYIRKKAALCALRVIRKVPELTDHFVSKAKNLLADRNHGVLLTAITLVIEMVQADPTCLEEFRNAVPLLVRHLKALVTTGYSPEHDVSGITDPFLQVKVLRLLRLLGKGDAQASEIMNDILAQVATNTDGSKNVGNSILYETVLTVLEIEADSGLRVMAINILGKFLSNRDNNIRYVALNTLNKVVSIDTNAVQRHRNIILDCLRDGDISIRRRALELSYALINEGNVRILIRELLAFLEVADDEFKLGMTTQISLAAERFAPNKRWHIDTFLRVLKLAGNFVREEILSAFIRLVAHTPELHAYTASKLYTSLRADISQESLTLAATWVIGEYGDVLLEGGLVDEDQPKPISDVELVDLLVSVLDSPYANYLTRQFVLTALTKISSRPTTSAVQQERIQALLATYTTSPELEIQQRAVEFANLYNLGEIRAGVLERMPAPELKQTVIGVVSENKPVGSLQPSREDNLLGDDIPATPAPNGAAAAPVQSNHDLLAEIFGSSSTESAPSAAPAPAALAPKSTVNDILGLFDSPAPAAPFAAPAIAAAPSTFSLPQTQTPPPQAQSTAPRLTSYPAYDKNELKISLTPQTSAQRPGIVHVLARFQVTSNNPATGLSFQAAVPKSQQLQMLPMSSPDVHPGAVETQQMRVIAPAGANVRLRLRISYNLGGRQIQEQVDFSGFPPGLTGNAS</sequence>
<dbReference type="OrthoDB" id="28053at2759"/>
<dbReference type="PROSITE" id="PS50180">
    <property type="entry name" value="GAE"/>
    <property type="match status" value="1"/>
</dbReference>
<dbReference type="InterPro" id="IPR011989">
    <property type="entry name" value="ARM-like"/>
</dbReference>
<dbReference type="GeneID" id="18918815"/>
<dbReference type="RefSeq" id="XP_007401168.1">
    <property type="nucleotide sequence ID" value="XM_007401106.1"/>
</dbReference>
<comment type="subcellular location">
    <subcellularLocation>
        <location evidence="1">Cytoplasmic vesicle membrane</location>
    </subcellularLocation>
    <subcellularLocation>
        <location evidence="2">Golgi apparatus</location>
    </subcellularLocation>
</comment>
<dbReference type="InterPro" id="IPR002553">
    <property type="entry name" value="Clathrin/coatomer_adapt-like_N"/>
</dbReference>
<dbReference type="Pfam" id="PF02883">
    <property type="entry name" value="Alpha_adaptinC2"/>
    <property type="match status" value="1"/>
</dbReference>
<dbReference type="GO" id="GO:0006886">
    <property type="term" value="P:intracellular protein transport"/>
    <property type="evidence" value="ECO:0007669"/>
    <property type="project" value="UniProtKB-UniRule"/>
</dbReference>
<protein>
    <recommendedName>
        <fullName evidence="9">AP-1 complex subunit gamma</fullName>
    </recommendedName>
</protein>
<evidence type="ECO:0000256" key="4">
    <source>
        <dbReference type="ARBA" id="ARBA00022448"/>
    </source>
</evidence>
<evidence type="ECO:0000256" key="7">
    <source>
        <dbReference type="ARBA" id="ARBA00023136"/>
    </source>
</evidence>
<dbReference type="InterPro" id="IPR016024">
    <property type="entry name" value="ARM-type_fold"/>
</dbReference>
<dbReference type="Pfam" id="PF01602">
    <property type="entry name" value="Adaptin_N"/>
    <property type="match status" value="1"/>
</dbReference>
<keyword evidence="5 9" id="KW-0653">Protein transport</keyword>
<evidence type="ECO:0000313" key="11">
    <source>
        <dbReference type="EMBL" id="EKM49971.1"/>
    </source>
</evidence>
<dbReference type="InterPro" id="IPR008153">
    <property type="entry name" value="GAE_dom"/>
</dbReference>
<dbReference type="InterPro" id="IPR017107">
    <property type="entry name" value="AP1_complex_gsu"/>
</dbReference>
<dbReference type="GO" id="GO:0016482">
    <property type="term" value="P:cytosolic transport"/>
    <property type="evidence" value="ECO:0007669"/>
    <property type="project" value="UniProtKB-ARBA"/>
</dbReference>
<evidence type="ECO:0000256" key="9">
    <source>
        <dbReference type="PIRNR" id="PIRNR037094"/>
    </source>
</evidence>
<evidence type="ECO:0000256" key="8">
    <source>
        <dbReference type="ARBA" id="ARBA00023329"/>
    </source>
</evidence>
<keyword evidence="12" id="KW-1185">Reference proteome</keyword>
<dbReference type="GO" id="GO:0016192">
    <property type="term" value="P:vesicle-mediated transport"/>
    <property type="evidence" value="ECO:0007669"/>
    <property type="project" value="InterPro"/>
</dbReference>
<dbReference type="SUPFAM" id="SSF48371">
    <property type="entry name" value="ARM repeat"/>
    <property type="match status" value="1"/>
</dbReference>
<feature type="domain" description="GAE" evidence="10">
    <location>
        <begin position="583"/>
        <end position="696"/>
    </location>
</feature>
<dbReference type="InterPro" id="IPR050840">
    <property type="entry name" value="Adaptor_Complx_Large_Subunit"/>
</dbReference>
<evidence type="ECO:0000256" key="5">
    <source>
        <dbReference type="ARBA" id="ARBA00022927"/>
    </source>
</evidence>
<keyword evidence="6 9" id="KW-0333">Golgi apparatus</keyword>
<evidence type="ECO:0000259" key="10">
    <source>
        <dbReference type="PROSITE" id="PS50180"/>
    </source>
</evidence>
<dbReference type="Gene3D" id="1.25.10.10">
    <property type="entry name" value="Leucine-rich Repeat Variant"/>
    <property type="match status" value="1"/>
</dbReference>
<dbReference type="AlphaFoldDB" id="K5UK52"/>
<dbReference type="FunCoup" id="K5UK52">
    <property type="interactions" value="207"/>
</dbReference>
<dbReference type="HOGENOM" id="CLU_003824_0_0_1"/>
<dbReference type="InterPro" id="IPR008152">
    <property type="entry name" value="Clathrin_a/b/g-adaptin_app_Ig"/>
</dbReference>
<organism evidence="11 12">
    <name type="scientific">Phanerochaete carnosa (strain HHB-10118-sp)</name>
    <name type="common">White-rot fungus</name>
    <name type="synonym">Peniophora carnosa</name>
    <dbReference type="NCBI Taxonomy" id="650164"/>
    <lineage>
        <taxon>Eukaryota</taxon>
        <taxon>Fungi</taxon>
        <taxon>Dikarya</taxon>
        <taxon>Basidiomycota</taxon>
        <taxon>Agaricomycotina</taxon>
        <taxon>Agaricomycetes</taxon>
        <taxon>Polyporales</taxon>
        <taxon>Phanerochaetaceae</taxon>
        <taxon>Phanerochaete</taxon>
    </lineage>
</organism>
<evidence type="ECO:0000256" key="6">
    <source>
        <dbReference type="ARBA" id="ARBA00023034"/>
    </source>
</evidence>
<dbReference type="EMBL" id="JH930479">
    <property type="protein sequence ID" value="EKM49971.1"/>
    <property type="molecule type" value="Genomic_DNA"/>
</dbReference>
<comment type="similarity">
    <text evidence="3 9">Belongs to the adaptor complexes large subunit family.</text>
</comment>
<dbReference type="InParanoid" id="K5UK52"/>
<dbReference type="GO" id="GO:0030121">
    <property type="term" value="C:AP-1 adaptor complex"/>
    <property type="evidence" value="ECO:0007669"/>
    <property type="project" value="InterPro"/>
</dbReference>
<dbReference type="Proteomes" id="UP000008370">
    <property type="component" value="Unassembled WGS sequence"/>
</dbReference>
<evidence type="ECO:0000256" key="2">
    <source>
        <dbReference type="ARBA" id="ARBA00004555"/>
    </source>
</evidence>
<dbReference type="GO" id="GO:0005829">
    <property type="term" value="C:cytosol"/>
    <property type="evidence" value="ECO:0007669"/>
    <property type="project" value="GOC"/>
</dbReference>
<evidence type="ECO:0000256" key="3">
    <source>
        <dbReference type="ARBA" id="ARBA00006613"/>
    </source>
</evidence>
<keyword evidence="7 9" id="KW-0472">Membrane</keyword>
<evidence type="ECO:0000313" key="12">
    <source>
        <dbReference type="Proteomes" id="UP000008370"/>
    </source>
</evidence>
<dbReference type="STRING" id="650164.K5UK52"/>
<gene>
    <name evidence="11" type="ORF">PHACADRAFT_264433</name>
</gene>
<reference evidence="11 12" key="1">
    <citation type="journal article" date="2012" name="BMC Genomics">
        <title>Comparative genomics of the white-rot fungi, Phanerochaete carnosa and P. chrysosporium, to elucidate the genetic basis of the distinct wood types they colonize.</title>
        <authorList>
            <person name="Suzuki H."/>
            <person name="MacDonald J."/>
            <person name="Syed K."/>
            <person name="Salamov A."/>
            <person name="Hori C."/>
            <person name="Aerts A."/>
            <person name="Henrissat B."/>
            <person name="Wiebenga A."/>
            <person name="vanKuyk P.A."/>
            <person name="Barry K."/>
            <person name="Lindquist E."/>
            <person name="LaButti K."/>
            <person name="Lapidus A."/>
            <person name="Lucas S."/>
            <person name="Coutinho P."/>
            <person name="Gong Y."/>
            <person name="Samejima M."/>
            <person name="Mahadevan R."/>
            <person name="Abou-Zaid M."/>
            <person name="de Vries R.P."/>
            <person name="Igarashi K."/>
            <person name="Yadav J.S."/>
            <person name="Grigoriev I.V."/>
            <person name="Master E.R."/>
        </authorList>
    </citation>
    <scope>NUCLEOTIDE SEQUENCE [LARGE SCALE GENOMIC DNA]</scope>
    <source>
        <strain evidence="11 12">HHB-10118-sp</strain>
    </source>
</reference>
<dbReference type="PANTHER" id="PTHR22780">
    <property type="entry name" value="ADAPTIN, ALPHA/GAMMA/EPSILON"/>
    <property type="match status" value="1"/>
</dbReference>
<dbReference type="InterPro" id="IPR013041">
    <property type="entry name" value="Clathrin_app_Ig-like_sf"/>
</dbReference>
<evidence type="ECO:0000256" key="1">
    <source>
        <dbReference type="ARBA" id="ARBA00004156"/>
    </source>
</evidence>
<accession>K5UK52</accession>
<dbReference type="SMART" id="SM00809">
    <property type="entry name" value="Alpha_adaptinC2"/>
    <property type="match status" value="1"/>
</dbReference>
<proteinExistence type="inferred from homology"/>
<dbReference type="PIRSF" id="PIRSF037094">
    <property type="entry name" value="AP1_complex_gamma"/>
    <property type="match status" value="1"/>
</dbReference>